<dbReference type="EMBL" id="JBHULV010000053">
    <property type="protein sequence ID" value="MFD2733392.1"/>
    <property type="molecule type" value="Genomic_DNA"/>
</dbReference>
<evidence type="ECO:0000256" key="11">
    <source>
        <dbReference type="ARBA" id="ARBA00023237"/>
    </source>
</evidence>
<dbReference type="PROSITE" id="PS52016">
    <property type="entry name" value="TONB_DEPENDENT_REC_3"/>
    <property type="match status" value="1"/>
</dbReference>
<keyword evidence="18" id="KW-1185">Reference proteome</keyword>
<reference evidence="18" key="1">
    <citation type="journal article" date="2019" name="Int. J. Syst. Evol. Microbiol.">
        <title>The Global Catalogue of Microorganisms (GCM) 10K type strain sequencing project: providing services to taxonomists for standard genome sequencing and annotation.</title>
        <authorList>
            <consortium name="The Broad Institute Genomics Platform"/>
            <consortium name="The Broad Institute Genome Sequencing Center for Infectious Disease"/>
            <person name="Wu L."/>
            <person name="Ma J."/>
        </authorList>
    </citation>
    <scope>NUCLEOTIDE SEQUENCE [LARGE SCALE GENOMIC DNA]</scope>
    <source>
        <strain evidence="18">KCTC 42456</strain>
    </source>
</reference>
<dbReference type="InterPro" id="IPR039426">
    <property type="entry name" value="TonB-dep_rcpt-like"/>
</dbReference>
<comment type="similarity">
    <text evidence="12 13">Belongs to the TonB-dependent receptor family.</text>
</comment>
<keyword evidence="3 12" id="KW-1134">Transmembrane beta strand</keyword>
<dbReference type="Proteomes" id="UP001597546">
    <property type="component" value="Unassembled WGS sequence"/>
</dbReference>
<feature type="domain" description="TonB-dependent receptor plug" evidence="16">
    <location>
        <begin position="121"/>
        <end position="233"/>
    </location>
</feature>
<feature type="domain" description="TonB-dependent receptor-like beta-barrel" evidence="15">
    <location>
        <begin position="384"/>
        <end position="834"/>
    </location>
</feature>
<dbReference type="PANTHER" id="PTHR32552:SF89">
    <property type="entry name" value="CATECHOLATE SIDEROPHORE RECEPTOR FIU"/>
    <property type="match status" value="1"/>
</dbReference>
<keyword evidence="17" id="KW-0675">Receptor</keyword>
<sequence length="874" mass="94106">MKNLLLILLLFYATTSFGQQTVVLKGKITDGNNETLPGAAVTCVNVNKSAVTDLDGNFTITGVPATKGIKIKVTYTGFTSVERTLDLSSGAISDLQIVLKSDPLSLNEVVVTGVTTPGSKLTSSVSVSSITSADLGKSAPRTTAEIFKTIPGIRSESSGGDGNTNITVRGVPISSGGSKYLQLQEDGLPVLQFGDIAFATSDIFLRADQSVAKIEAIRGGSASTLATNSPAGIINFISKTGAVEGGSITTNFGLDYQNTRTDFDFGAPISEGLYFHVGGFYRGGEGPRTTGYNSNNGGQFKANLTKQFKNGYARVYMKYLNDRAAAYMPMPVQVSGTNADPTFSSLPGFDAKNGAIHSPYLMQNLGLGVDGQLRRSDVSDGMHPVSSSIGAEFQFDLDNGWSVENRGRFSLNSGRFIAPFPAQVDTRANVLASIATATSRDLTGASLKYANDGANYNGTNAMIVHMFDTELNNFNNFVNDLKVRKTIDNVNLTFGYYKSNQNIDMSWLWNSYVLDVNGVDAKPLDVVTSTGTNISQNGLFAYGVPVWGNLHRSYNAKYDISAPYMALSFPVNDKLNVDASFRYDFGNVRGNYAGNTQTTFDVNNDNVISPNEQSVSAIDLANPKPINYNYNYASYSVGANYLLDDAKAVFARYSKGAAAKADRILFSPNVLADGSARGVIDEITQAELGFKYKYEKGGVFLTGFYASTNEAGGFEATTQQIIQNDYNSYGLELEGVINLARNFDLRGSLTYTHAEISSGANKGNKPRRQADVIFSLMPSYNFKKFSTGVSIIGTTKSYAQDNNQLILPGYTVVSPYVNYNLSKRLTVAVNANNLFNAFGFTESEEGSITDNQINIIRARSITGRTVGGSLTFTF</sequence>
<evidence type="ECO:0000256" key="10">
    <source>
        <dbReference type="ARBA" id="ARBA00023136"/>
    </source>
</evidence>
<organism evidence="17 18">
    <name type="scientific">Pedobacter alpinus</name>
    <dbReference type="NCBI Taxonomy" id="1590643"/>
    <lineage>
        <taxon>Bacteria</taxon>
        <taxon>Pseudomonadati</taxon>
        <taxon>Bacteroidota</taxon>
        <taxon>Sphingobacteriia</taxon>
        <taxon>Sphingobacteriales</taxon>
        <taxon>Sphingobacteriaceae</taxon>
        <taxon>Pedobacter</taxon>
    </lineage>
</organism>
<dbReference type="Gene3D" id="2.40.170.20">
    <property type="entry name" value="TonB-dependent receptor, beta-barrel domain"/>
    <property type="match status" value="1"/>
</dbReference>
<accession>A0ABW5TVS8</accession>
<evidence type="ECO:0000256" key="9">
    <source>
        <dbReference type="ARBA" id="ARBA00023077"/>
    </source>
</evidence>
<dbReference type="InterPro" id="IPR012910">
    <property type="entry name" value="Plug_dom"/>
</dbReference>
<evidence type="ECO:0000256" key="13">
    <source>
        <dbReference type="RuleBase" id="RU003357"/>
    </source>
</evidence>
<dbReference type="InterPro" id="IPR008969">
    <property type="entry name" value="CarboxyPept-like_regulatory"/>
</dbReference>
<dbReference type="Pfam" id="PF00593">
    <property type="entry name" value="TonB_dep_Rec_b-barrel"/>
    <property type="match status" value="1"/>
</dbReference>
<dbReference type="InterPro" id="IPR036942">
    <property type="entry name" value="Beta-barrel_TonB_sf"/>
</dbReference>
<evidence type="ECO:0000256" key="12">
    <source>
        <dbReference type="PROSITE-ProRule" id="PRU01360"/>
    </source>
</evidence>
<evidence type="ECO:0000256" key="5">
    <source>
        <dbReference type="ARBA" id="ARBA00022692"/>
    </source>
</evidence>
<dbReference type="Pfam" id="PF07715">
    <property type="entry name" value="Plug"/>
    <property type="match status" value="1"/>
</dbReference>
<evidence type="ECO:0000256" key="4">
    <source>
        <dbReference type="ARBA" id="ARBA00022496"/>
    </source>
</evidence>
<keyword evidence="5 12" id="KW-0812">Transmembrane</keyword>
<dbReference type="Gene3D" id="2.170.130.10">
    <property type="entry name" value="TonB-dependent receptor, plug domain"/>
    <property type="match status" value="1"/>
</dbReference>
<protein>
    <submittedName>
        <fullName evidence="17">TonB-dependent receptor domain-containing protein</fullName>
    </submittedName>
</protein>
<dbReference type="Gene3D" id="2.60.40.1120">
    <property type="entry name" value="Carboxypeptidase-like, regulatory domain"/>
    <property type="match status" value="1"/>
</dbReference>
<keyword evidence="4" id="KW-0410">Iron transport</keyword>
<keyword evidence="7" id="KW-0408">Iron</keyword>
<evidence type="ECO:0000256" key="1">
    <source>
        <dbReference type="ARBA" id="ARBA00004571"/>
    </source>
</evidence>
<evidence type="ECO:0000256" key="7">
    <source>
        <dbReference type="ARBA" id="ARBA00023004"/>
    </source>
</evidence>
<evidence type="ECO:0000313" key="18">
    <source>
        <dbReference type="Proteomes" id="UP001597546"/>
    </source>
</evidence>
<dbReference type="SUPFAM" id="SSF49464">
    <property type="entry name" value="Carboxypeptidase regulatory domain-like"/>
    <property type="match status" value="1"/>
</dbReference>
<comment type="caution">
    <text evidence="17">The sequence shown here is derived from an EMBL/GenBank/DDBJ whole genome shotgun (WGS) entry which is preliminary data.</text>
</comment>
<dbReference type="SUPFAM" id="SSF56935">
    <property type="entry name" value="Porins"/>
    <property type="match status" value="1"/>
</dbReference>
<dbReference type="Pfam" id="PF13715">
    <property type="entry name" value="CarbopepD_reg_2"/>
    <property type="match status" value="1"/>
</dbReference>
<keyword evidence="10 12" id="KW-0472">Membrane</keyword>
<evidence type="ECO:0000256" key="6">
    <source>
        <dbReference type="ARBA" id="ARBA00022729"/>
    </source>
</evidence>
<evidence type="ECO:0000256" key="2">
    <source>
        <dbReference type="ARBA" id="ARBA00022448"/>
    </source>
</evidence>
<feature type="signal peptide" evidence="14">
    <location>
        <begin position="1"/>
        <end position="18"/>
    </location>
</feature>
<keyword evidence="8" id="KW-0406">Ion transport</keyword>
<evidence type="ECO:0000259" key="16">
    <source>
        <dbReference type="Pfam" id="PF07715"/>
    </source>
</evidence>
<keyword evidence="11 12" id="KW-0998">Cell outer membrane</keyword>
<dbReference type="PANTHER" id="PTHR32552">
    <property type="entry name" value="FERRICHROME IRON RECEPTOR-RELATED"/>
    <property type="match status" value="1"/>
</dbReference>
<gene>
    <name evidence="17" type="ORF">ACFSSE_16910</name>
</gene>
<evidence type="ECO:0000256" key="3">
    <source>
        <dbReference type="ARBA" id="ARBA00022452"/>
    </source>
</evidence>
<evidence type="ECO:0000259" key="15">
    <source>
        <dbReference type="Pfam" id="PF00593"/>
    </source>
</evidence>
<name>A0ABW5TVS8_9SPHI</name>
<evidence type="ECO:0000256" key="14">
    <source>
        <dbReference type="SAM" id="SignalP"/>
    </source>
</evidence>
<proteinExistence type="inferred from homology"/>
<dbReference type="RefSeq" id="WP_379044308.1">
    <property type="nucleotide sequence ID" value="NZ_JBHSKW010000039.1"/>
</dbReference>
<dbReference type="InterPro" id="IPR037066">
    <property type="entry name" value="Plug_dom_sf"/>
</dbReference>
<evidence type="ECO:0000256" key="8">
    <source>
        <dbReference type="ARBA" id="ARBA00023065"/>
    </source>
</evidence>
<comment type="subcellular location">
    <subcellularLocation>
        <location evidence="1 12">Cell outer membrane</location>
        <topology evidence="1 12">Multi-pass membrane protein</topology>
    </subcellularLocation>
</comment>
<keyword evidence="9 13" id="KW-0798">TonB box</keyword>
<evidence type="ECO:0000313" key="17">
    <source>
        <dbReference type="EMBL" id="MFD2733392.1"/>
    </source>
</evidence>
<keyword evidence="2 12" id="KW-0813">Transport</keyword>
<keyword evidence="6 14" id="KW-0732">Signal</keyword>
<feature type="chain" id="PRO_5045498240" evidence="14">
    <location>
        <begin position="19"/>
        <end position="874"/>
    </location>
</feature>
<dbReference type="InterPro" id="IPR000531">
    <property type="entry name" value="Beta-barrel_TonB"/>
</dbReference>